<dbReference type="RefSeq" id="WP_110171701.1">
    <property type="nucleotide sequence ID" value="NZ_CP015136.1"/>
</dbReference>
<dbReference type="AlphaFoldDB" id="A0A143PPC2"/>
<name>A0A143PPC2_LUTPR</name>
<gene>
    <name evidence="1" type="ORF">LuPra_03240</name>
</gene>
<protein>
    <submittedName>
        <fullName evidence="1">Uncharacterized protein</fullName>
    </submittedName>
</protein>
<proteinExistence type="predicted"/>
<dbReference type="KEGG" id="abac:LuPra_03240"/>
<reference evidence="1 2" key="1">
    <citation type="journal article" date="2016" name="Genome Announc.">
        <title>First Complete Genome Sequence of a Subdivision 6 Acidobacterium Strain.</title>
        <authorList>
            <person name="Huang S."/>
            <person name="Vieira S."/>
            <person name="Bunk B."/>
            <person name="Riedel T."/>
            <person name="Sproer C."/>
            <person name="Overmann J."/>
        </authorList>
    </citation>
    <scope>NUCLEOTIDE SEQUENCE [LARGE SCALE GENOMIC DNA]</scope>
    <source>
        <strain evidence="2">DSM 100886 HEG_-6_39</strain>
    </source>
</reference>
<accession>A0A143PPC2</accession>
<keyword evidence="2" id="KW-1185">Reference proteome</keyword>
<sequence length="77" mass="8283">MTPEAQQHRAASAADVLDRIGASLIELNGQLQAAGDDVKGQQAVLALFSQFVETTLPELTDLSMQLRPTRIVRPGEP</sequence>
<evidence type="ECO:0000313" key="1">
    <source>
        <dbReference type="EMBL" id="AMY10013.1"/>
    </source>
</evidence>
<organism evidence="1 2">
    <name type="scientific">Luteitalea pratensis</name>
    <dbReference type="NCBI Taxonomy" id="1855912"/>
    <lineage>
        <taxon>Bacteria</taxon>
        <taxon>Pseudomonadati</taxon>
        <taxon>Acidobacteriota</taxon>
        <taxon>Vicinamibacteria</taxon>
        <taxon>Vicinamibacterales</taxon>
        <taxon>Vicinamibacteraceae</taxon>
        <taxon>Luteitalea</taxon>
    </lineage>
</organism>
<dbReference type="Proteomes" id="UP000076079">
    <property type="component" value="Chromosome"/>
</dbReference>
<reference evidence="2" key="2">
    <citation type="submission" date="2016-04" db="EMBL/GenBank/DDBJ databases">
        <title>First Complete Genome Sequence of a Subdivision 6 Acidobacterium.</title>
        <authorList>
            <person name="Huang S."/>
            <person name="Vieira S."/>
            <person name="Bunk B."/>
            <person name="Riedel T."/>
            <person name="Sproeer C."/>
            <person name="Overmann J."/>
        </authorList>
    </citation>
    <scope>NUCLEOTIDE SEQUENCE [LARGE SCALE GENOMIC DNA]</scope>
    <source>
        <strain evidence="2">DSM 100886 HEG_-6_39</strain>
    </source>
</reference>
<dbReference type="EMBL" id="CP015136">
    <property type="protein sequence ID" value="AMY10013.1"/>
    <property type="molecule type" value="Genomic_DNA"/>
</dbReference>
<evidence type="ECO:0000313" key="2">
    <source>
        <dbReference type="Proteomes" id="UP000076079"/>
    </source>
</evidence>